<dbReference type="GO" id="GO:0004140">
    <property type="term" value="F:dephospho-CoA kinase activity"/>
    <property type="evidence" value="ECO:0007669"/>
    <property type="project" value="UniProtKB-EC"/>
</dbReference>
<protein>
    <recommendedName>
        <fullName evidence="5 6">Dephospho-CoA kinase</fullName>
        <ecNumber evidence="5 6">2.7.1.24</ecNumber>
    </recommendedName>
    <alternativeName>
        <fullName evidence="5">Dephosphocoenzyme A kinase</fullName>
    </alternativeName>
</protein>
<dbReference type="Proteomes" id="UP000654304">
    <property type="component" value="Unassembled WGS sequence"/>
</dbReference>
<dbReference type="PANTHER" id="PTHR10695">
    <property type="entry name" value="DEPHOSPHO-COA KINASE-RELATED"/>
    <property type="match status" value="1"/>
</dbReference>
<dbReference type="NCBIfam" id="TIGR00152">
    <property type="entry name" value="dephospho-CoA kinase"/>
    <property type="match status" value="1"/>
</dbReference>
<gene>
    <name evidence="5" type="primary">coaE</name>
    <name evidence="7" type="ORF">H8K43_04800</name>
</gene>
<dbReference type="InterPro" id="IPR027417">
    <property type="entry name" value="P-loop_NTPase"/>
</dbReference>
<comment type="function">
    <text evidence="5">Catalyzes the phosphorylation of the 3'-hydroxyl group of dephosphocoenzyme A to form coenzyme A.</text>
</comment>
<comment type="catalytic activity">
    <reaction evidence="5">
        <text>3'-dephospho-CoA + ATP = ADP + CoA + H(+)</text>
        <dbReference type="Rhea" id="RHEA:18245"/>
        <dbReference type="ChEBI" id="CHEBI:15378"/>
        <dbReference type="ChEBI" id="CHEBI:30616"/>
        <dbReference type="ChEBI" id="CHEBI:57287"/>
        <dbReference type="ChEBI" id="CHEBI:57328"/>
        <dbReference type="ChEBI" id="CHEBI:456216"/>
        <dbReference type="EC" id="2.7.1.24"/>
    </reaction>
</comment>
<evidence type="ECO:0000256" key="6">
    <source>
        <dbReference type="NCBIfam" id="TIGR00152"/>
    </source>
</evidence>
<dbReference type="SUPFAM" id="SSF52540">
    <property type="entry name" value="P-loop containing nucleoside triphosphate hydrolases"/>
    <property type="match status" value="1"/>
</dbReference>
<dbReference type="Pfam" id="PF01121">
    <property type="entry name" value="CoaE"/>
    <property type="match status" value="1"/>
</dbReference>
<keyword evidence="5 7" id="KW-0418">Kinase</keyword>
<feature type="binding site" evidence="5">
    <location>
        <begin position="16"/>
        <end position="21"/>
    </location>
    <ligand>
        <name>ATP</name>
        <dbReference type="ChEBI" id="CHEBI:30616"/>
    </ligand>
</feature>
<dbReference type="InterPro" id="IPR001977">
    <property type="entry name" value="Depp_CoAkinase"/>
</dbReference>
<name>A0ABR7A262_9BURK</name>
<proteinExistence type="inferred from homology"/>
<dbReference type="CDD" id="cd02022">
    <property type="entry name" value="DPCK"/>
    <property type="match status" value="1"/>
</dbReference>
<dbReference type="RefSeq" id="WP_186902784.1">
    <property type="nucleotide sequence ID" value="NZ_JACOGD010000002.1"/>
</dbReference>
<evidence type="ECO:0000256" key="2">
    <source>
        <dbReference type="ARBA" id="ARBA00022741"/>
    </source>
</evidence>
<comment type="subcellular location">
    <subcellularLocation>
        <location evidence="5">Cytoplasm</location>
    </subcellularLocation>
</comment>
<dbReference type="EC" id="2.7.1.24" evidence="5 6"/>
<dbReference type="Gene3D" id="3.40.50.300">
    <property type="entry name" value="P-loop containing nucleotide triphosphate hydrolases"/>
    <property type="match status" value="1"/>
</dbReference>
<keyword evidence="3 5" id="KW-0067">ATP-binding</keyword>
<keyword evidence="2 5" id="KW-0547">Nucleotide-binding</keyword>
<comment type="pathway">
    <text evidence="5">Cofactor biosynthesis; coenzyme A biosynthesis; CoA from (R)-pantothenate: step 5/5.</text>
</comment>
<evidence type="ECO:0000256" key="1">
    <source>
        <dbReference type="ARBA" id="ARBA00009018"/>
    </source>
</evidence>
<accession>A0ABR7A262</accession>
<dbReference type="PROSITE" id="PS51219">
    <property type="entry name" value="DPCK"/>
    <property type="match status" value="1"/>
</dbReference>
<dbReference type="HAMAP" id="MF_00376">
    <property type="entry name" value="Dephospho_CoA_kinase"/>
    <property type="match status" value="1"/>
</dbReference>
<organism evidence="7 8">
    <name type="scientific">Undibacterium curvum</name>
    <dbReference type="NCBI Taxonomy" id="2762294"/>
    <lineage>
        <taxon>Bacteria</taxon>
        <taxon>Pseudomonadati</taxon>
        <taxon>Pseudomonadota</taxon>
        <taxon>Betaproteobacteria</taxon>
        <taxon>Burkholderiales</taxon>
        <taxon>Oxalobacteraceae</taxon>
        <taxon>Undibacterium</taxon>
    </lineage>
</organism>
<sequence>MMSLEKFSLGLTGGIGSGKTTIANAFQALGASLIDTDLIAHALTRKDGLAMPQIREEFGDQAISDDGSMDRARMRALVFNDSAAKLRLEAILHPLIRSQTEQAAASATGDYLIFVVPLLIESGNWKQRVDRILVVDCAEEVQIARVMQRNQLSREQVSAIMRNQASRQERLAAADDVIVNEEELHLLQAKILTLHQHYLRLAAKKSGRN</sequence>
<keyword evidence="4 5" id="KW-0173">Coenzyme A biosynthesis</keyword>
<reference evidence="7 8" key="1">
    <citation type="submission" date="2020-08" db="EMBL/GenBank/DDBJ databases">
        <title>Novel species isolated from subtropical streams in China.</title>
        <authorList>
            <person name="Lu H."/>
        </authorList>
    </citation>
    <scope>NUCLEOTIDE SEQUENCE [LARGE SCALE GENOMIC DNA]</scope>
    <source>
        <strain evidence="7 8">CY22W</strain>
    </source>
</reference>
<keyword evidence="5 7" id="KW-0808">Transferase</keyword>
<evidence type="ECO:0000256" key="3">
    <source>
        <dbReference type="ARBA" id="ARBA00022840"/>
    </source>
</evidence>
<dbReference type="PANTHER" id="PTHR10695:SF46">
    <property type="entry name" value="BIFUNCTIONAL COENZYME A SYNTHASE-RELATED"/>
    <property type="match status" value="1"/>
</dbReference>
<keyword evidence="5" id="KW-0963">Cytoplasm</keyword>
<evidence type="ECO:0000313" key="8">
    <source>
        <dbReference type="Proteomes" id="UP000654304"/>
    </source>
</evidence>
<comment type="caution">
    <text evidence="7">The sequence shown here is derived from an EMBL/GenBank/DDBJ whole genome shotgun (WGS) entry which is preliminary data.</text>
</comment>
<evidence type="ECO:0000256" key="4">
    <source>
        <dbReference type="ARBA" id="ARBA00022993"/>
    </source>
</evidence>
<evidence type="ECO:0000313" key="7">
    <source>
        <dbReference type="EMBL" id="MBC3930983.1"/>
    </source>
</evidence>
<keyword evidence="8" id="KW-1185">Reference proteome</keyword>
<comment type="similarity">
    <text evidence="1 5">Belongs to the CoaE family.</text>
</comment>
<evidence type="ECO:0000256" key="5">
    <source>
        <dbReference type="HAMAP-Rule" id="MF_00376"/>
    </source>
</evidence>
<dbReference type="EMBL" id="JACOGD010000002">
    <property type="protein sequence ID" value="MBC3930983.1"/>
    <property type="molecule type" value="Genomic_DNA"/>
</dbReference>